<keyword evidence="1" id="KW-0547">Nucleotide-binding</keyword>
<name>I8UIP8_9BACL</name>
<organism evidence="2 3">
    <name type="scientific">Fictibacillus macauensis ZFHKF-1</name>
    <dbReference type="NCBI Taxonomy" id="1196324"/>
    <lineage>
        <taxon>Bacteria</taxon>
        <taxon>Bacillati</taxon>
        <taxon>Bacillota</taxon>
        <taxon>Bacilli</taxon>
        <taxon>Bacillales</taxon>
        <taxon>Fictibacillaceae</taxon>
        <taxon>Fictibacillus</taxon>
    </lineage>
</organism>
<dbReference type="Pfam" id="PF10662">
    <property type="entry name" value="PduV-EutP"/>
    <property type="match status" value="1"/>
</dbReference>
<dbReference type="GO" id="GO:0005524">
    <property type="term" value="F:ATP binding"/>
    <property type="evidence" value="ECO:0007669"/>
    <property type="project" value="UniProtKB-UniRule"/>
</dbReference>
<dbReference type="GO" id="GO:0006576">
    <property type="term" value="P:biogenic amine metabolic process"/>
    <property type="evidence" value="ECO:0007669"/>
    <property type="project" value="InterPro"/>
</dbReference>
<dbReference type="InterPro" id="IPR027417">
    <property type="entry name" value="P-loop_NTPase"/>
</dbReference>
<proteinExistence type="inferred from homology"/>
<dbReference type="PANTHER" id="PTHR40453:SF1">
    <property type="entry name" value="PROTEIN YOEF"/>
    <property type="match status" value="1"/>
</dbReference>
<gene>
    <name evidence="2" type="ORF">A374_04329</name>
</gene>
<dbReference type="SUPFAM" id="SSF52540">
    <property type="entry name" value="P-loop containing nucleoside triphosphate hydrolases"/>
    <property type="match status" value="1"/>
</dbReference>
<dbReference type="CDD" id="cd00882">
    <property type="entry name" value="Ras_like_GTPase"/>
    <property type="match status" value="1"/>
</dbReference>
<evidence type="ECO:0000313" key="3">
    <source>
        <dbReference type="Proteomes" id="UP000004080"/>
    </source>
</evidence>
<sequence>MKQPRVMIIGAIGAGKTTLTNALLGMTHVAVKTQAMNYKDWIIDTPGEYSENPMFYKTIMATSLEASHVIFLQDATRTTCIFPPGFSKGIPKRTLGVITKIDHDQADVKRSITLLRRAMSAGPIVLTSAPNAIGIHHIYPILACETDEEIQRYCHENSENIVL</sequence>
<dbReference type="Gene3D" id="3.40.50.300">
    <property type="entry name" value="P-loop containing nucleotide triphosphate hydrolases"/>
    <property type="match status" value="1"/>
</dbReference>
<dbReference type="PATRIC" id="fig|1196324.3.peg.879"/>
<dbReference type="PIRSF" id="PIRSF036409">
    <property type="entry name" value="EutP_PduV"/>
    <property type="match status" value="1"/>
</dbReference>
<reference evidence="2 3" key="1">
    <citation type="journal article" date="2012" name="J. Bacteriol.">
        <title>Genome of Bacillus macauensis ZFHKF-1, a Long-Chain-Forming Bacterium.</title>
        <authorList>
            <person name="Cai L."/>
            <person name="Zhang T."/>
        </authorList>
    </citation>
    <scope>NUCLEOTIDE SEQUENCE [LARGE SCALE GENOMIC DNA]</scope>
    <source>
        <strain evidence="2 3">ZFHKF-1</strain>
    </source>
</reference>
<dbReference type="EMBL" id="AKKV01000020">
    <property type="protein sequence ID" value="EIT86770.1"/>
    <property type="molecule type" value="Genomic_DNA"/>
</dbReference>
<dbReference type="InterPro" id="IPR012381">
    <property type="entry name" value="EutP_PduV"/>
</dbReference>
<evidence type="ECO:0000256" key="1">
    <source>
        <dbReference type="PIRNR" id="PIRNR036409"/>
    </source>
</evidence>
<evidence type="ECO:0000313" key="2">
    <source>
        <dbReference type="EMBL" id="EIT86770.1"/>
    </source>
</evidence>
<dbReference type="Proteomes" id="UP000004080">
    <property type="component" value="Unassembled WGS sequence"/>
</dbReference>
<dbReference type="eggNOG" id="COG4917">
    <property type="taxonomic scope" value="Bacteria"/>
</dbReference>
<comment type="caution">
    <text evidence="2">The sequence shown here is derived from an EMBL/GenBank/DDBJ whole genome shotgun (WGS) entry which is preliminary data.</text>
</comment>
<dbReference type="STRING" id="1196324.A374_04329"/>
<comment type="similarity">
    <text evidence="1">Belongs to the EutP/PduV family.</text>
</comment>
<protein>
    <submittedName>
        <fullName evidence="2">Ethanolamine utilization protein</fullName>
    </submittedName>
</protein>
<keyword evidence="3" id="KW-1185">Reference proteome</keyword>
<dbReference type="AlphaFoldDB" id="I8UIP8"/>
<dbReference type="PANTHER" id="PTHR40453">
    <property type="entry name" value="PROTEIN YOEF"/>
    <property type="match status" value="1"/>
</dbReference>
<dbReference type="RefSeq" id="WP_007200965.1">
    <property type="nucleotide sequence ID" value="NZ_AKKV01000020.1"/>
</dbReference>
<accession>I8UIP8</accession>